<keyword evidence="3" id="KW-0378">Hydrolase</keyword>
<evidence type="ECO:0000256" key="3">
    <source>
        <dbReference type="ARBA" id="ARBA00022801"/>
    </source>
</evidence>
<dbReference type="GO" id="GO:0004649">
    <property type="term" value="F:poly(ADP-ribose) glycohydrolase activity"/>
    <property type="evidence" value="ECO:0007669"/>
    <property type="project" value="UniProtKB-EC"/>
</dbReference>
<evidence type="ECO:0000256" key="2">
    <source>
        <dbReference type="ARBA" id="ARBA00012255"/>
    </source>
</evidence>
<feature type="compositionally biased region" description="Acidic residues" evidence="4">
    <location>
        <begin position="311"/>
        <end position="357"/>
    </location>
</feature>
<organism evidence="7">
    <name type="scientific">Chromera velia CCMP2878</name>
    <dbReference type="NCBI Taxonomy" id="1169474"/>
    <lineage>
        <taxon>Eukaryota</taxon>
        <taxon>Sar</taxon>
        <taxon>Alveolata</taxon>
        <taxon>Colpodellida</taxon>
        <taxon>Chromeraceae</taxon>
        <taxon>Chromera</taxon>
    </lineage>
</organism>
<feature type="compositionally biased region" description="Basic and acidic residues" evidence="4">
    <location>
        <begin position="201"/>
        <end position="235"/>
    </location>
</feature>
<dbReference type="EMBL" id="CDMZ01004388">
    <property type="protein sequence ID" value="CEM49611.1"/>
    <property type="molecule type" value="Genomic_DNA"/>
</dbReference>
<reference evidence="7" key="1">
    <citation type="submission" date="2014-11" db="EMBL/GenBank/DDBJ databases">
        <authorList>
            <person name="Otto D Thomas"/>
            <person name="Naeem Raeece"/>
        </authorList>
    </citation>
    <scope>NUCLEOTIDE SEQUENCE</scope>
</reference>
<protein>
    <recommendedName>
        <fullName evidence="2">poly(ADP-ribose) glycohydrolase</fullName>
        <ecNumber evidence="2">3.2.1.143</ecNumber>
    </recommendedName>
</protein>
<feature type="region of interest" description="Disordered" evidence="4">
    <location>
        <begin position="186"/>
        <end position="253"/>
    </location>
</feature>
<evidence type="ECO:0000256" key="4">
    <source>
        <dbReference type="SAM" id="MobiDB-lite"/>
    </source>
</evidence>
<feature type="region of interest" description="Disordered" evidence="4">
    <location>
        <begin position="297"/>
        <end position="383"/>
    </location>
</feature>
<dbReference type="GO" id="GO:0005634">
    <property type="term" value="C:nucleus"/>
    <property type="evidence" value="ECO:0007669"/>
    <property type="project" value="TreeGrafter"/>
</dbReference>
<proteinExistence type="inferred from homology"/>
<feature type="domain" description="PARG helical" evidence="6">
    <location>
        <begin position="84"/>
        <end position="181"/>
    </location>
</feature>
<feature type="compositionally biased region" description="Basic and acidic residues" evidence="4">
    <location>
        <begin position="617"/>
        <end position="636"/>
    </location>
</feature>
<dbReference type="InterPro" id="IPR007724">
    <property type="entry name" value="Poly_GlycHdrlase"/>
</dbReference>
<feature type="region of interest" description="Disordered" evidence="4">
    <location>
        <begin position="598"/>
        <end position="638"/>
    </location>
</feature>
<dbReference type="GO" id="GO:0009225">
    <property type="term" value="P:nucleotide-sugar metabolic process"/>
    <property type="evidence" value="ECO:0007669"/>
    <property type="project" value="TreeGrafter"/>
</dbReference>
<dbReference type="GO" id="GO:0005975">
    <property type="term" value="P:carbohydrate metabolic process"/>
    <property type="evidence" value="ECO:0007669"/>
    <property type="project" value="InterPro"/>
</dbReference>
<evidence type="ECO:0000256" key="1">
    <source>
        <dbReference type="ARBA" id="ARBA00009545"/>
    </source>
</evidence>
<accession>A0A0G4HYK5</accession>
<evidence type="ECO:0000259" key="5">
    <source>
        <dbReference type="Pfam" id="PF05028"/>
    </source>
</evidence>
<dbReference type="InterPro" id="IPR046372">
    <property type="entry name" value="PARG_cat_C"/>
</dbReference>
<dbReference type="VEuPathDB" id="CryptoDB:Cvel_1538"/>
<dbReference type="GO" id="GO:0005737">
    <property type="term" value="C:cytoplasm"/>
    <property type="evidence" value="ECO:0007669"/>
    <property type="project" value="TreeGrafter"/>
</dbReference>
<dbReference type="PANTHER" id="PTHR12837:SF15">
    <property type="entry name" value="POLY(ADP-RIBOSE) GLYCOHYDROLASE"/>
    <property type="match status" value="1"/>
</dbReference>
<dbReference type="AlphaFoldDB" id="A0A0G4HYK5"/>
<gene>
    <name evidence="7" type="ORF">Cvel_1538</name>
</gene>
<dbReference type="PhylomeDB" id="A0A0G4HYK5"/>
<dbReference type="GO" id="GO:0006282">
    <property type="term" value="P:regulation of DNA repair"/>
    <property type="evidence" value="ECO:0007669"/>
    <property type="project" value="InterPro"/>
</dbReference>
<sequence>MSEEKTKPKSSGGKGTVSKNYILLPFQKSSWSKVKKELEKPVETVGQLIESFTRLAYANSVLKSKSQYNGVEALFEAAFEIDPDLCERFLLEVVPRMKELLLNMKSIFKEPIPLLKRGMRGSVVISEKQVLCLICCGFFQILPESSSSDKLGSLNFRKFYRTPVSMSTQAQKLICLFHYFDLSFPPPKEPTPTPSEGGVDAGERETLEEREKTGSPASKEKGKGKVEEGDGEKGGEGTQNEQSTEKPTSSAVEPSLVFTRRVLSEKLSPDFRFWEESNTPLSSIRFAPEVSIPESYLRAQQEAAERAAEEANGEDPEGGGAGEDIENFENQEEGQGGEDGGEEDPLADGGDESEEDPVAVTTLTPSGEEEDFSMESTLPSLHATRPGSEVLTLGAETEEIIYLEHPELLVSLCLFEKLSANECMSVAGAKRTVLTEGHRDSFKVIGRWRDPVALDSGGIRKREFTSALPASYTRQPESQFEEAELLLELNKVYMALNPLIGTKSSKEIQAAARAHTLPDTSAPIKKLPVPPLSALASQSKSYASLGASSTHISEFNLHGGMGGTSGTDLRTTQNSLATALSGVTTGGPVSRAVTAEPNRLGMTHASNGPDGGLDFSAGEKDKDGAEKEKEKEKAAPVEDLDCSHPAVRATWVSPDWELGEGGACRRVYAVPSGVGKGGGGHPELRVILLWLAASQSRRSLLVRTPPDIPGVDLREELKEEDFTKLCAICEKKKIRVGHLIGLVLDAVETLVGEGVSLSHSIYHKLRLGV</sequence>
<feature type="compositionally biased region" description="Polar residues" evidence="4">
    <location>
        <begin position="238"/>
        <end position="252"/>
    </location>
</feature>
<evidence type="ECO:0000259" key="6">
    <source>
        <dbReference type="Pfam" id="PF20811"/>
    </source>
</evidence>
<dbReference type="PANTHER" id="PTHR12837">
    <property type="entry name" value="POLY ADP-RIBOSE GLYCOHYDROLASE"/>
    <property type="match status" value="1"/>
</dbReference>
<dbReference type="Pfam" id="PF05028">
    <property type="entry name" value="PARG_cat_C"/>
    <property type="match status" value="1"/>
</dbReference>
<comment type="similarity">
    <text evidence="1">Belongs to the poly(ADP-ribose) glycohydrolase family.</text>
</comment>
<evidence type="ECO:0000313" key="7">
    <source>
        <dbReference type="EMBL" id="CEM49611.1"/>
    </source>
</evidence>
<name>A0A0G4HYK5_9ALVE</name>
<dbReference type="Pfam" id="PF20811">
    <property type="entry name" value="PARG_cat_N"/>
    <property type="match status" value="1"/>
</dbReference>
<feature type="domain" description="PARG catalytic Macro" evidence="5">
    <location>
        <begin position="386"/>
        <end position="497"/>
    </location>
</feature>
<dbReference type="GO" id="GO:1990966">
    <property type="term" value="P:ATP generation from poly-ADP-D-ribose"/>
    <property type="evidence" value="ECO:0007669"/>
    <property type="project" value="TreeGrafter"/>
</dbReference>
<dbReference type="InterPro" id="IPR048362">
    <property type="entry name" value="PARG_helical"/>
</dbReference>
<dbReference type="EC" id="3.2.1.143" evidence="2"/>